<dbReference type="OrthoDB" id="229865at2"/>
<comment type="caution">
    <text evidence="8">The sequence shown here is derived from an EMBL/GenBank/DDBJ whole genome shotgun (WGS) entry which is preliminary data.</text>
</comment>
<dbReference type="Pfam" id="PF02321">
    <property type="entry name" value="OEP"/>
    <property type="match status" value="1"/>
</dbReference>
<dbReference type="PROSITE" id="PS51257">
    <property type="entry name" value="PROKAR_LIPOPROTEIN"/>
    <property type="match status" value="1"/>
</dbReference>
<keyword evidence="7" id="KW-0998">Cell outer membrane</keyword>
<evidence type="ECO:0000256" key="6">
    <source>
        <dbReference type="ARBA" id="ARBA00023136"/>
    </source>
</evidence>
<evidence type="ECO:0000313" key="9">
    <source>
        <dbReference type="Proteomes" id="UP000316213"/>
    </source>
</evidence>
<sequence length="638" mass="71295">MDNRTHHLLVIALTIQMIGGCGFHSQKVNFREACSPGVPLHPSCGPQELRPADADVECCVGLPMMETISPLDIDEESLSPQNTIPLTVDDCLRYALENSRVVRDLGGALLRSPDSVVTRFDPALQYSNAQTGEQAALSAFDANLFASALFEKNDRELNNRFFGNQGVFLQDLHNYELGVRKRSATGGLMTLRQQIVYDNNNQLSNGFGPNTYDNIVDAEIRHPLMQGAGTQFNRIAGPGASVGQLNGVLISRVRTDISLSEFEKAVIDLLADVENAYWDLYYAYRDLEAKIDARDIAKDTLKRLPKNATSSGDVAQAEEQVFRFEAEIIDALNGRAIDGTRTNNGSSGGTFRAIGGLRFQERKLRLIMGMPINDGQLIRPAEAPTDAPVTYDWNASIAEALHNRPELKRQEWIIKQRQLELTANRNFLKPQLDLIGRYRFRGFGDRLLDDDSVSNATASLLSGDMQEWQVGVEYQSPVGFRRAHAAVRNSQIALKREVNVLQEQQRSVHFGLSNTFNELKRAFDNMTLQKQRVDAIIRQLNALETKAASGDNPALDVRLETHRRLLDARLRFHQAQIEYAMAIRNVHFEKGTLLTYCNVSLSESAPTVEAYRDAAVVEESRRVQYAPAHRDPVVGKNR</sequence>
<accession>A0A5C6AVJ1</accession>
<protein>
    <submittedName>
        <fullName evidence="8">Outer membrane efflux protein</fullName>
    </submittedName>
</protein>
<evidence type="ECO:0000256" key="7">
    <source>
        <dbReference type="ARBA" id="ARBA00023237"/>
    </source>
</evidence>
<keyword evidence="6" id="KW-0472">Membrane</keyword>
<dbReference type="InterPro" id="IPR051906">
    <property type="entry name" value="TolC-like"/>
</dbReference>
<dbReference type="GO" id="GO:0009279">
    <property type="term" value="C:cell outer membrane"/>
    <property type="evidence" value="ECO:0007669"/>
    <property type="project" value="UniProtKB-SubCell"/>
</dbReference>
<dbReference type="InterPro" id="IPR003423">
    <property type="entry name" value="OMP_efflux"/>
</dbReference>
<gene>
    <name evidence="8" type="ORF">Pla100_05360</name>
</gene>
<dbReference type="EMBL" id="SJPM01000001">
    <property type="protein sequence ID" value="TWU03608.1"/>
    <property type="molecule type" value="Genomic_DNA"/>
</dbReference>
<keyword evidence="4" id="KW-1134">Transmembrane beta strand</keyword>
<dbReference type="Proteomes" id="UP000316213">
    <property type="component" value="Unassembled WGS sequence"/>
</dbReference>
<keyword evidence="9" id="KW-1185">Reference proteome</keyword>
<comment type="similarity">
    <text evidence="2">Belongs to the outer membrane factor (OMF) (TC 1.B.17) family.</text>
</comment>
<dbReference type="GO" id="GO:0015562">
    <property type="term" value="F:efflux transmembrane transporter activity"/>
    <property type="evidence" value="ECO:0007669"/>
    <property type="project" value="InterPro"/>
</dbReference>
<keyword evidence="3" id="KW-0813">Transport</keyword>
<evidence type="ECO:0000313" key="8">
    <source>
        <dbReference type="EMBL" id="TWU03608.1"/>
    </source>
</evidence>
<reference evidence="8 9" key="1">
    <citation type="submission" date="2019-02" db="EMBL/GenBank/DDBJ databases">
        <title>Deep-cultivation of Planctomycetes and their phenomic and genomic characterization uncovers novel biology.</title>
        <authorList>
            <person name="Wiegand S."/>
            <person name="Jogler M."/>
            <person name="Boedeker C."/>
            <person name="Pinto D."/>
            <person name="Vollmers J."/>
            <person name="Rivas-Marin E."/>
            <person name="Kohn T."/>
            <person name="Peeters S.H."/>
            <person name="Heuer A."/>
            <person name="Rast P."/>
            <person name="Oberbeckmann S."/>
            <person name="Bunk B."/>
            <person name="Jeske O."/>
            <person name="Meyerdierks A."/>
            <person name="Storesund J.E."/>
            <person name="Kallscheuer N."/>
            <person name="Luecker S."/>
            <person name="Lage O.M."/>
            <person name="Pohl T."/>
            <person name="Merkel B.J."/>
            <person name="Hornburger P."/>
            <person name="Mueller R.-W."/>
            <person name="Bruemmer F."/>
            <person name="Labrenz M."/>
            <person name="Spormann A.M."/>
            <person name="Op Den Camp H."/>
            <person name="Overmann J."/>
            <person name="Amann R."/>
            <person name="Jetten M.S.M."/>
            <person name="Mascher T."/>
            <person name="Medema M.H."/>
            <person name="Devos D.P."/>
            <person name="Kaster A.-K."/>
            <person name="Ovreas L."/>
            <person name="Rohde M."/>
            <person name="Galperin M.Y."/>
            <person name="Jogler C."/>
        </authorList>
    </citation>
    <scope>NUCLEOTIDE SEQUENCE [LARGE SCALE GENOMIC DNA]</scope>
    <source>
        <strain evidence="8 9">Pla100</strain>
    </source>
</reference>
<dbReference type="GO" id="GO:0015288">
    <property type="term" value="F:porin activity"/>
    <property type="evidence" value="ECO:0007669"/>
    <property type="project" value="TreeGrafter"/>
</dbReference>
<proteinExistence type="inferred from homology"/>
<organism evidence="8 9">
    <name type="scientific">Neorhodopirellula pilleata</name>
    <dbReference type="NCBI Taxonomy" id="2714738"/>
    <lineage>
        <taxon>Bacteria</taxon>
        <taxon>Pseudomonadati</taxon>
        <taxon>Planctomycetota</taxon>
        <taxon>Planctomycetia</taxon>
        <taxon>Pirellulales</taxon>
        <taxon>Pirellulaceae</taxon>
        <taxon>Neorhodopirellula</taxon>
    </lineage>
</organism>
<evidence type="ECO:0000256" key="1">
    <source>
        <dbReference type="ARBA" id="ARBA00004442"/>
    </source>
</evidence>
<name>A0A5C6AVJ1_9BACT</name>
<evidence type="ECO:0000256" key="2">
    <source>
        <dbReference type="ARBA" id="ARBA00007613"/>
    </source>
</evidence>
<evidence type="ECO:0000256" key="3">
    <source>
        <dbReference type="ARBA" id="ARBA00022448"/>
    </source>
</evidence>
<dbReference type="Gene3D" id="1.20.1600.10">
    <property type="entry name" value="Outer membrane efflux proteins (OEP)"/>
    <property type="match status" value="1"/>
</dbReference>
<dbReference type="AlphaFoldDB" id="A0A5C6AVJ1"/>
<dbReference type="PANTHER" id="PTHR30026:SF23">
    <property type="entry name" value="TO APRF-PUTATIVE OUTER MEMBRANE EFFLUX PROTEIN OR SECRETED ALKALINE PHOSPHATASE-RELATED"/>
    <property type="match status" value="1"/>
</dbReference>
<evidence type="ECO:0000256" key="4">
    <source>
        <dbReference type="ARBA" id="ARBA00022452"/>
    </source>
</evidence>
<dbReference type="SUPFAM" id="SSF56954">
    <property type="entry name" value="Outer membrane efflux proteins (OEP)"/>
    <property type="match status" value="1"/>
</dbReference>
<evidence type="ECO:0000256" key="5">
    <source>
        <dbReference type="ARBA" id="ARBA00022692"/>
    </source>
</evidence>
<dbReference type="RefSeq" id="WP_146576094.1">
    <property type="nucleotide sequence ID" value="NZ_SJPM01000001.1"/>
</dbReference>
<comment type="subcellular location">
    <subcellularLocation>
        <location evidence="1">Cell outer membrane</location>
    </subcellularLocation>
</comment>
<dbReference type="GO" id="GO:1990281">
    <property type="term" value="C:efflux pump complex"/>
    <property type="evidence" value="ECO:0007669"/>
    <property type="project" value="TreeGrafter"/>
</dbReference>
<keyword evidence="5" id="KW-0812">Transmembrane</keyword>
<dbReference type="PANTHER" id="PTHR30026">
    <property type="entry name" value="OUTER MEMBRANE PROTEIN TOLC"/>
    <property type="match status" value="1"/>
</dbReference>